<gene>
    <name evidence="2" type="ORF">MICPUCDRAFT_52795</name>
</gene>
<organism evidence="3">
    <name type="scientific">Micromonas pusilla (strain CCMP1545)</name>
    <name type="common">Picoplanktonic green alga</name>
    <dbReference type="NCBI Taxonomy" id="564608"/>
    <lineage>
        <taxon>Eukaryota</taxon>
        <taxon>Viridiplantae</taxon>
        <taxon>Chlorophyta</taxon>
        <taxon>Mamiellophyceae</taxon>
        <taxon>Mamiellales</taxon>
        <taxon>Mamiellaceae</taxon>
        <taxon>Micromonas</taxon>
    </lineage>
</organism>
<feature type="compositionally biased region" description="Low complexity" evidence="1">
    <location>
        <begin position="63"/>
        <end position="76"/>
    </location>
</feature>
<accession>C1N547</accession>
<dbReference type="AlphaFoldDB" id="C1N547"/>
<proteinExistence type="predicted"/>
<keyword evidence="3" id="KW-1185">Reference proteome</keyword>
<dbReference type="RefSeq" id="XP_003063103.1">
    <property type="nucleotide sequence ID" value="XM_003063057.1"/>
</dbReference>
<evidence type="ECO:0000313" key="3">
    <source>
        <dbReference type="Proteomes" id="UP000001876"/>
    </source>
</evidence>
<dbReference type="Proteomes" id="UP000001876">
    <property type="component" value="Unassembled WGS sequence"/>
</dbReference>
<reference evidence="2 3" key="1">
    <citation type="journal article" date="2009" name="Science">
        <title>Green evolution and dynamic adaptations revealed by genomes of the marine picoeukaryotes Micromonas.</title>
        <authorList>
            <person name="Worden A.Z."/>
            <person name="Lee J.H."/>
            <person name="Mock T."/>
            <person name="Rouze P."/>
            <person name="Simmons M.P."/>
            <person name="Aerts A.L."/>
            <person name="Allen A.E."/>
            <person name="Cuvelier M.L."/>
            <person name="Derelle E."/>
            <person name="Everett M.V."/>
            <person name="Foulon E."/>
            <person name="Grimwood J."/>
            <person name="Gundlach H."/>
            <person name="Henrissat B."/>
            <person name="Napoli C."/>
            <person name="McDonald S.M."/>
            <person name="Parker M.S."/>
            <person name="Rombauts S."/>
            <person name="Salamov A."/>
            <person name="Von Dassow P."/>
            <person name="Badger J.H."/>
            <person name="Coutinho P.M."/>
            <person name="Demir E."/>
            <person name="Dubchak I."/>
            <person name="Gentemann C."/>
            <person name="Eikrem W."/>
            <person name="Gready J.E."/>
            <person name="John U."/>
            <person name="Lanier W."/>
            <person name="Lindquist E.A."/>
            <person name="Lucas S."/>
            <person name="Mayer K.F."/>
            <person name="Moreau H."/>
            <person name="Not F."/>
            <person name="Otillar R."/>
            <person name="Panaud O."/>
            <person name="Pangilinan J."/>
            <person name="Paulsen I."/>
            <person name="Piegu B."/>
            <person name="Poliakov A."/>
            <person name="Robbens S."/>
            <person name="Schmutz J."/>
            <person name="Toulza E."/>
            <person name="Wyss T."/>
            <person name="Zelensky A."/>
            <person name="Zhou K."/>
            <person name="Armbrust E.V."/>
            <person name="Bhattacharya D."/>
            <person name="Goodenough U.W."/>
            <person name="Van de Peer Y."/>
            <person name="Grigoriev I.V."/>
        </authorList>
    </citation>
    <scope>NUCLEOTIDE SEQUENCE [LARGE SCALE GENOMIC DNA]</scope>
    <source>
        <strain evidence="2 3">CCMP1545</strain>
    </source>
</reference>
<evidence type="ECO:0000256" key="1">
    <source>
        <dbReference type="SAM" id="MobiDB-lite"/>
    </source>
</evidence>
<name>C1N547_MICPC</name>
<evidence type="ECO:0000313" key="2">
    <source>
        <dbReference type="EMBL" id="EEH53042.1"/>
    </source>
</evidence>
<dbReference type="KEGG" id="mpp:MICPUCDRAFT_52795"/>
<dbReference type="EMBL" id="GG663747">
    <property type="protein sequence ID" value="EEH53042.1"/>
    <property type="molecule type" value="Genomic_DNA"/>
</dbReference>
<feature type="region of interest" description="Disordered" evidence="1">
    <location>
        <begin position="63"/>
        <end position="108"/>
    </location>
</feature>
<sequence>MKAVAPNGIWRAFSKLRSRFRAVHTAAQLQARGARAGPRQMLTQRHAIVQTPAVAGGRLLKATSPAQAAATRAGSPNKPPADAPTKDKSCDGFRAREDEKENIDPVTGARARLASGRAAASGGASPSRVVPALSSFRLDSAIWFFFFRASIQTPRLTRSEPSRRPRHRGDASRTLGERDEERRRATRGVAARPSRGHHAQVCSDGARVVDLLSRLFFGFRNTVPDDANVARAARGSRRRRAFSARID</sequence>
<dbReference type="GeneID" id="9688543"/>
<feature type="region of interest" description="Disordered" evidence="1">
    <location>
        <begin position="156"/>
        <end position="198"/>
    </location>
</feature>
<protein>
    <submittedName>
        <fullName evidence="2">Predicted protein</fullName>
    </submittedName>
</protein>
<feature type="compositionally biased region" description="Basic and acidic residues" evidence="1">
    <location>
        <begin position="84"/>
        <end position="103"/>
    </location>
</feature>
<feature type="compositionally biased region" description="Basic and acidic residues" evidence="1">
    <location>
        <begin position="157"/>
        <end position="183"/>
    </location>
</feature>